<feature type="compositionally biased region" description="Basic and acidic residues" evidence="1">
    <location>
        <begin position="67"/>
        <end position="82"/>
    </location>
</feature>
<feature type="region of interest" description="Disordered" evidence="1">
    <location>
        <begin position="67"/>
        <end position="87"/>
    </location>
</feature>
<dbReference type="Proteomes" id="UP001516400">
    <property type="component" value="Unassembled WGS sequence"/>
</dbReference>
<accession>A0ABD2NG33</accession>
<protein>
    <submittedName>
        <fullName evidence="2">Uncharacterized protein</fullName>
    </submittedName>
</protein>
<dbReference type="AlphaFoldDB" id="A0ABD2NG33"/>
<sequence length="101" mass="11900">MQDRKKPPPVAEYCTEYDGNFCLPNFEPIPEAELYSQKNELYQKYPLYGSAPMSFWLHKVEHRREETPPGKFTRITDPENPFKRNSSFSTPITDALIITEW</sequence>
<keyword evidence="3" id="KW-1185">Reference proteome</keyword>
<organism evidence="2 3">
    <name type="scientific">Cryptolaemus montrouzieri</name>
    <dbReference type="NCBI Taxonomy" id="559131"/>
    <lineage>
        <taxon>Eukaryota</taxon>
        <taxon>Metazoa</taxon>
        <taxon>Ecdysozoa</taxon>
        <taxon>Arthropoda</taxon>
        <taxon>Hexapoda</taxon>
        <taxon>Insecta</taxon>
        <taxon>Pterygota</taxon>
        <taxon>Neoptera</taxon>
        <taxon>Endopterygota</taxon>
        <taxon>Coleoptera</taxon>
        <taxon>Polyphaga</taxon>
        <taxon>Cucujiformia</taxon>
        <taxon>Coccinelloidea</taxon>
        <taxon>Coccinellidae</taxon>
        <taxon>Scymninae</taxon>
        <taxon>Scymnini</taxon>
        <taxon>Cryptolaemus</taxon>
    </lineage>
</organism>
<dbReference type="EMBL" id="JABFTP020000103">
    <property type="protein sequence ID" value="KAL3277429.1"/>
    <property type="molecule type" value="Genomic_DNA"/>
</dbReference>
<evidence type="ECO:0000313" key="3">
    <source>
        <dbReference type="Proteomes" id="UP001516400"/>
    </source>
</evidence>
<evidence type="ECO:0000313" key="2">
    <source>
        <dbReference type="EMBL" id="KAL3277429.1"/>
    </source>
</evidence>
<gene>
    <name evidence="2" type="ORF">HHI36_012777</name>
</gene>
<proteinExistence type="predicted"/>
<evidence type="ECO:0000256" key="1">
    <source>
        <dbReference type="SAM" id="MobiDB-lite"/>
    </source>
</evidence>
<name>A0ABD2NG33_9CUCU</name>
<reference evidence="2 3" key="1">
    <citation type="journal article" date="2021" name="BMC Biol.">
        <title>Horizontally acquired antibacterial genes associated with adaptive radiation of ladybird beetles.</title>
        <authorList>
            <person name="Li H.S."/>
            <person name="Tang X.F."/>
            <person name="Huang Y.H."/>
            <person name="Xu Z.Y."/>
            <person name="Chen M.L."/>
            <person name="Du X.Y."/>
            <person name="Qiu B.Y."/>
            <person name="Chen P.T."/>
            <person name="Zhang W."/>
            <person name="Slipinski A."/>
            <person name="Escalona H.E."/>
            <person name="Waterhouse R.M."/>
            <person name="Zwick A."/>
            <person name="Pang H."/>
        </authorList>
    </citation>
    <scope>NUCLEOTIDE SEQUENCE [LARGE SCALE GENOMIC DNA]</scope>
    <source>
        <strain evidence="2">SYSU2018</strain>
    </source>
</reference>
<comment type="caution">
    <text evidence="2">The sequence shown here is derived from an EMBL/GenBank/DDBJ whole genome shotgun (WGS) entry which is preliminary data.</text>
</comment>